<dbReference type="Proteomes" id="UP001217178">
    <property type="component" value="Unassembled WGS sequence"/>
</dbReference>
<keyword evidence="3" id="KW-1185">Reference proteome</keyword>
<sequence>MAETKNKKSSRLVGITGGGGLGTILIQMAGMINDPTMKNIYLSAVPFFSLLLGGIFTFIAETCSLDANYIRKRIELKFTKWVLRRGIKTAPTDDLRSLAEQRYNIILGIEIGVYNIDDYLKTATPPPIVISSPSDNSPPTQ</sequence>
<dbReference type="EMBL" id="JAQRFI010000131">
    <property type="protein sequence ID" value="MDC9591689.1"/>
    <property type="molecule type" value="Genomic_DNA"/>
</dbReference>
<feature type="transmembrane region" description="Helical" evidence="1">
    <location>
        <begin position="12"/>
        <end position="32"/>
    </location>
</feature>
<keyword evidence="1" id="KW-0812">Transmembrane</keyword>
<protein>
    <submittedName>
        <fullName evidence="2">Uncharacterized protein</fullName>
    </submittedName>
</protein>
<evidence type="ECO:0000256" key="1">
    <source>
        <dbReference type="SAM" id="Phobius"/>
    </source>
</evidence>
<reference evidence="2 3" key="1">
    <citation type="submission" date="2023-02" db="EMBL/GenBank/DDBJ databases">
        <title>Entomopathogenic bacteria.</title>
        <authorList>
            <person name="Machado R.A."/>
        </authorList>
    </citation>
    <scope>NUCLEOTIDE SEQUENCE [LARGE SCALE GENOMIC DNA]</scope>
    <source>
        <strain evidence="2 3">XENO-10</strain>
    </source>
</reference>
<name>A0ABT5LPF5_9GAMM</name>
<gene>
    <name evidence="2" type="ORF">PSI23_21005</name>
</gene>
<accession>A0ABT5LPF5</accession>
<evidence type="ECO:0000313" key="2">
    <source>
        <dbReference type="EMBL" id="MDC9591689.1"/>
    </source>
</evidence>
<keyword evidence="1" id="KW-0472">Membrane</keyword>
<keyword evidence="1" id="KW-1133">Transmembrane helix</keyword>
<feature type="transmembrane region" description="Helical" evidence="1">
    <location>
        <begin position="44"/>
        <end position="63"/>
    </location>
</feature>
<dbReference type="RefSeq" id="WP_273556895.1">
    <property type="nucleotide sequence ID" value="NZ_JAQRFI010000131.1"/>
</dbReference>
<evidence type="ECO:0000313" key="3">
    <source>
        <dbReference type="Proteomes" id="UP001217178"/>
    </source>
</evidence>
<organism evidence="2 3">
    <name type="scientific">Xenorhabdus yunnanensis</name>
    <dbReference type="NCBI Taxonomy" id="3025878"/>
    <lineage>
        <taxon>Bacteria</taxon>
        <taxon>Pseudomonadati</taxon>
        <taxon>Pseudomonadota</taxon>
        <taxon>Gammaproteobacteria</taxon>
        <taxon>Enterobacterales</taxon>
        <taxon>Morganellaceae</taxon>
        <taxon>Xenorhabdus</taxon>
    </lineage>
</organism>
<comment type="caution">
    <text evidence="2">The sequence shown here is derived from an EMBL/GenBank/DDBJ whole genome shotgun (WGS) entry which is preliminary data.</text>
</comment>
<proteinExistence type="predicted"/>